<organism evidence="3">
    <name type="scientific">Ricinus communis</name>
    <name type="common">Castor bean</name>
    <dbReference type="NCBI Taxonomy" id="3988"/>
    <lineage>
        <taxon>Eukaryota</taxon>
        <taxon>Viridiplantae</taxon>
        <taxon>Streptophyta</taxon>
        <taxon>Embryophyta</taxon>
        <taxon>Tracheophyta</taxon>
        <taxon>Spermatophyta</taxon>
        <taxon>Magnoliopsida</taxon>
        <taxon>eudicotyledons</taxon>
        <taxon>Gunneridae</taxon>
        <taxon>Pentapetalae</taxon>
        <taxon>rosids</taxon>
        <taxon>fabids</taxon>
        <taxon>Malpighiales</taxon>
        <taxon>Euphorbiaceae</taxon>
        <taxon>Acalyphoideae</taxon>
        <taxon>Acalypheae</taxon>
        <taxon>Ricinus</taxon>
    </lineage>
</organism>
<keyword evidence="3" id="KW-1185">Reference proteome</keyword>
<reference evidence="2" key="1">
    <citation type="submission" date="2008-10" db="EMBL/GenBank/DDBJ databases">
        <authorList>
            <person name="Chan A."/>
            <person name="Puiu D."/>
            <person name="Melake A."/>
            <person name="Orvis J."/>
            <person name="Zhao Q."/>
            <person name="Wortman J."/>
            <person name="Utterback T."/>
            <person name="Rosovitz M.J."/>
            <person name="Inman J.M."/>
            <person name="Amedeo P."/>
            <person name="Schobel S."/>
            <person name="Galinsky K."/>
            <person name="Fraser C."/>
            <person name="Ravel J."/>
            <person name="Rabinowicz P."/>
        </authorList>
    </citation>
    <scope>NUCLEOTIDE SEQUENCE [LARGE SCALE GENOMIC DNA]</scope>
</reference>
<reference evidence="3" key="2">
    <citation type="journal article" date="2010" name="Nat. Biotechnol.">
        <title>Draft genome sequence of the oilseed species Ricinus communis.</title>
        <authorList>
            <person name="Chan A.P."/>
            <person name="Crabtree J."/>
            <person name="Zhao Q."/>
            <person name="Lorenzi H."/>
            <person name="Orvis J."/>
            <person name="Puiu D."/>
            <person name="Melake-Berhan A."/>
            <person name="Jones K.M."/>
            <person name="Redman J."/>
            <person name="Chen G."/>
            <person name="Cahoon E.B."/>
            <person name="Gedil M."/>
            <person name="Stanke M."/>
            <person name="Haas B.J."/>
            <person name="Wortman J.R."/>
            <person name="Fraser-Liggett C.M."/>
            <person name="Ravel J."/>
            <person name="Rabinowicz P.D."/>
        </authorList>
    </citation>
    <scope>NUCLEOTIDE SEQUENCE [LARGE SCALE GENOMIC DNA]</scope>
    <source>
        <strain evidence="3">cv. Hale</strain>
    </source>
</reference>
<dbReference type="AlphaFoldDB" id="B9TAP4"/>
<dbReference type="EMBL" id="EQ976006">
    <property type="protein sequence ID" value="EEF26994.1"/>
    <property type="molecule type" value="Genomic_DNA"/>
</dbReference>
<gene>
    <name evidence="1" type="ORF">RCOM_2054680</name>
    <name evidence="2" type="ORF">RCOM_2091720</name>
</gene>
<evidence type="ECO:0000313" key="1">
    <source>
        <dbReference type="EMBL" id="EEF26994.1"/>
    </source>
</evidence>
<proteinExistence type="predicted"/>
<evidence type="ECO:0000313" key="3">
    <source>
        <dbReference type="Proteomes" id="UP000008311"/>
    </source>
</evidence>
<dbReference type="EMBL" id="EQ975883">
    <property type="protein sequence ID" value="EEF27068.1"/>
    <property type="molecule type" value="Genomic_DNA"/>
</dbReference>
<dbReference type="InParanoid" id="B9TAP4"/>
<evidence type="ECO:0000313" key="2">
    <source>
        <dbReference type="EMBL" id="EEF27068.1"/>
    </source>
</evidence>
<protein>
    <submittedName>
        <fullName evidence="2">Uncharacterized protein</fullName>
    </submittedName>
</protein>
<sequence>MDMRFGAATPDSVNGVALHHSLLASVSEYFVPSILVDGVGKQEGRELTRERTERGRPGL</sequence>
<accession>B9TAP4</accession>
<dbReference type="Proteomes" id="UP000008311">
    <property type="component" value="Unassembled WGS sequence"/>
</dbReference>
<name>B9TAP4_RICCO</name>